<feature type="region of interest" description="Disordered" evidence="4">
    <location>
        <begin position="395"/>
        <end position="417"/>
    </location>
</feature>
<evidence type="ECO:0000313" key="8">
    <source>
        <dbReference type="Proteomes" id="UP000249354"/>
    </source>
</evidence>
<dbReference type="Proteomes" id="UP000249354">
    <property type="component" value="Unassembled WGS sequence"/>
</dbReference>
<feature type="transmembrane region" description="Helical" evidence="5">
    <location>
        <begin position="352"/>
        <end position="372"/>
    </location>
</feature>
<reference evidence="7 8" key="2">
    <citation type="submission" date="2018-06" db="EMBL/GenBank/DDBJ databases">
        <title>Metagenomic assembly of (sub)arctic Cyanobacteria and their associated microbiome from non-axenic cultures.</title>
        <authorList>
            <person name="Baurain D."/>
        </authorList>
    </citation>
    <scope>NUCLEOTIDE SEQUENCE [LARGE SCALE GENOMIC DNA]</scope>
    <source>
        <strain evidence="7">ULC129bin1</strain>
    </source>
</reference>
<dbReference type="GO" id="GO:0016757">
    <property type="term" value="F:glycosyltransferase activity"/>
    <property type="evidence" value="ECO:0007669"/>
    <property type="project" value="UniProtKB-KW"/>
</dbReference>
<dbReference type="Gene3D" id="3.90.550.10">
    <property type="entry name" value="Spore Coat Polysaccharide Biosynthesis Protein SpsA, Chain A"/>
    <property type="match status" value="1"/>
</dbReference>
<keyword evidence="5" id="KW-1133">Transmembrane helix</keyword>
<dbReference type="Pfam" id="PF00535">
    <property type="entry name" value="Glycos_transf_2"/>
    <property type="match status" value="1"/>
</dbReference>
<accession>A0A2W4UQ63</accession>
<keyword evidence="3" id="KW-0808">Transferase</keyword>
<evidence type="ECO:0000313" key="7">
    <source>
        <dbReference type="EMBL" id="PZO22244.1"/>
    </source>
</evidence>
<proteinExistence type="inferred from homology"/>
<keyword evidence="2" id="KW-0328">Glycosyltransferase</keyword>
<reference evidence="8" key="1">
    <citation type="submission" date="2018-04" db="EMBL/GenBank/DDBJ databases">
        <authorList>
            <person name="Cornet L."/>
        </authorList>
    </citation>
    <scope>NUCLEOTIDE SEQUENCE [LARGE SCALE GENOMIC DNA]</scope>
</reference>
<name>A0A2W4UQ63_9CYAN</name>
<evidence type="ECO:0000256" key="3">
    <source>
        <dbReference type="ARBA" id="ARBA00022679"/>
    </source>
</evidence>
<evidence type="ECO:0000256" key="1">
    <source>
        <dbReference type="ARBA" id="ARBA00006739"/>
    </source>
</evidence>
<dbReference type="SUPFAM" id="SSF53448">
    <property type="entry name" value="Nucleotide-diphospho-sugar transferases"/>
    <property type="match status" value="1"/>
</dbReference>
<dbReference type="EMBL" id="QBMC01000012">
    <property type="protein sequence ID" value="PZO22244.1"/>
    <property type="molecule type" value="Genomic_DNA"/>
</dbReference>
<dbReference type="AlphaFoldDB" id="A0A2W4UQ63"/>
<organism evidence="7 8">
    <name type="scientific">Leptolyngbya foveolarum</name>
    <dbReference type="NCBI Taxonomy" id="47253"/>
    <lineage>
        <taxon>Bacteria</taxon>
        <taxon>Bacillati</taxon>
        <taxon>Cyanobacteriota</taxon>
        <taxon>Cyanophyceae</taxon>
        <taxon>Leptolyngbyales</taxon>
        <taxon>Leptolyngbyaceae</taxon>
        <taxon>Leptolyngbya group</taxon>
        <taxon>Leptolyngbya</taxon>
    </lineage>
</organism>
<evidence type="ECO:0000256" key="2">
    <source>
        <dbReference type="ARBA" id="ARBA00022676"/>
    </source>
</evidence>
<feature type="domain" description="Glycosyltransferase 2-like" evidence="6">
    <location>
        <begin position="39"/>
        <end position="177"/>
    </location>
</feature>
<evidence type="ECO:0000259" key="6">
    <source>
        <dbReference type="Pfam" id="PF00535"/>
    </source>
</evidence>
<sequence>MFATATLRSSFAVMASSEMVQDEGRSPSRLHSKSPVFISIGMMAHNEAERIESALRSLLDQDLLRSSSAIVELQILANGCTDQTVAIAQETLTKIAPCAYFSNLRWSVEVIAQAGKSNAWNAFVHQCSDLAADYLFLMDADIELLGTNTLQSMVDTLERNPQADVAVDRPIKDVVLKNSKTLPEQIFTAIAHLSGERFGKAKEEAPAWICGQLYCGRPSALRQIRLPISSLAEDGLLYQLLVTDSLRSPSNPHRVILAKSAAHSFEAYTRLDLLLKHERWRIISNSVNDLLLTSLRQRGLTGPAVSHYIHHQNQQNPRWLNELVMTQTRRRRWLLPRSMLTRRFVSLADKPLLGAILMLPMAIAAFLVDLWLACLANRDLHRGVALKYWGKPAPASTTRIRTGKPFRRPLAPATRKG</sequence>
<evidence type="ECO:0000256" key="4">
    <source>
        <dbReference type="SAM" id="MobiDB-lite"/>
    </source>
</evidence>
<dbReference type="PANTHER" id="PTHR43630:SF1">
    <property type="entry name" value="POLY-BETA-1,6-N-ACETYL-D-GLUCOSAMINE SYNTHASE"/>
    <property type="match status" value="1"/>
</dbReference>
<keyword evidence="5" id="KW-0472">Membrane</keyword>
<dbReference type="InterPro" id="IPR029044">
    <property type="entry name" value="Nucleotide-diphossugar_trans"/>
</dbReference>
<protein>
    <recommendedName>
        <fullName evidence="6">Glycosyltransferase 2-like domain-containing protein</fullName>
    </recommendedName>
</protein>
<evidence type="ECO:0000256" key="5">
    <source>
        <dbReference type="SAM" id="Phobius"/>
    </source>
</evidence>
<dbReference type="PANTHER" id="PTHR43630">
    <property type="entry name" value="POLY-BETA-1,6-N-ACETYL-D-GLUCOSAMINE SYNTHASE"/>
    <property type="match status" value="1"/>
</dbReference>
<gene>
    <name evidence="7" type="ORF">DCF25_03340</name>
</gene>
<dbReference type="InterPro" id="IPR001173">
    <property type="entry name" value="Glyco_trans_2-like"/>
</dbReference>
<comment type="caution">
    <text evidence="7">The sequence shown here is derived from an EMBL/GenBank/DDBJ whole genome shotgun (WGS) entry which is preliminary data.</text>
</comment>
<comment type="similarity">
    <text evidence="1">Belongs to the glycosyltransferase 2 family.</text>
</comment>
<keyword evidence="5" id="KW-0812">Transmembrane</keyword>